<proteinExistence type="predicted"/>
<dbReference type="Pfam" id="PF20057">
    <property type="entry name" value="DUF6456"/>
    <property type="match status" value="1"/>
</dbReference>
<dbReference type="AlphaFoldDB" id="U4V249"/>
<evidence type="ECO:0000259" key="1">
    <source>
        <dbReference type="Pfam" id="PF20057"/>
    </source>
</evidence>
<comment type="caution">
    <text evidence="2">The sequence shown here is derived from an EMBL/GenBank/DDBJ whole genome shotgun (WGS) entry which is preliminary data.</text>
</comment>
<gene>
    <name evidence="2" type="ORF">Q644_07280</name>
</gene>
<feature type="domain" description="DUF6456" evidence="1">
    <location>
        <begin position="100"/>
        <end position="237"/>
    </location>
</feature>
<sequence length="267" mass="29622">MTTQLSVSEARIMRFLKGGACEVQDSVRATHVLLAADRGTIAASRAELESMHRKGLLRWEDERLVLAPHGNRCLKQRGKPLPSPARATLTVEYEQGEKVEINPEESPLVMLYRRKTASGSSFISQNEFLAGERLRADFTRGSLMPSITMRWDKSVRSRASGSGGPGGMAELTDIALASRIRVERALEAVGPELNGVLVDVCCFLKGLETVERERQWPARSAKMLLKVGLAALHRHYNPQLEKERGGGAVLHWGADDYRPPRMQPLNK</sequence>
<protein>
    <recommendedName>
        <fullName evidence="1">DUF6456 domain-containing protein</fullName>
    </recommendedName>
</protein>
<organism evidence="2 3">
    <name type="scientific">Brucella intermedia 229E</name>
    <dbReference type="NCBI Taxonomy" id="1337887"/>
    <lineage>
        <taxon>Bacteria</taxon>
        <taxon>Pseudomonadati</taxon>
        <taxon>Pseudomonadota</taxon>
        <taxon>Alphaproteobacteria</taxon>
        <taxon>Hyphomicrobiales</taxon>
        <taxon>Brucellaceae</taxon>
        <taxon>Brucella/Ochrobactrum group</taxon>
        <taxon>Brucella</taxon>
    </lineage>
</organism>
<name>U4V249_9HYPH</name>
<dbReference type="InterPro" id="IPR045599">
    <property type="entry name" value="DUF6456"/>
</dbReference>
<accession>U4V249</accession>
<dbReference type="EMBL" id="ASXJ01000344">
    <property type="protein sequence ID" value="ERM00055.1"/>
    <property type="molecule type" value="Genomic_DNA"/>
</dbReference>
<reference evidence="2 3" key="1">
    <citation type="journal article" date="2014" name="FEMS Microbiol. Lett.">
        <title>Genome sequencing analysis reveals virulence-related gene content of Ochrobactrum intermedium strain 229E, a urease-positive strain isolated from the human gastric niche.</title>
        <authorList>
            <person name="Kulkarni G.J."/>
            <person name="Shetty S."/>
            <person name="Dharne M.S."/>
            <person name="Shouche Y.S."/>
        </authorList>
    </citation>
    <scope>NUCLEOTIDE SEQUENCE [LARGE SCALE GENOMIC DNA]</scope>
    <source>
        <strain evidence="2 3">229E</strain>
    </source>
</reference>
<dbReference type="PATRIC" id="fig|1337887.3.peg.4881"/>
<dbReference type="Proteomes" id="UP000016842">
    <property type="component" value="Unassembled WGS sequence"/>
</dbReference>
<evidence type="ECO:0000313" key="2">
    <source>
        <dbReference type="EMBL" id="ERM00055.1"/>
    </source>
</evidence>
<evidence type="ECO:0000313" key="3">
    <source>
        <dbReference type="Proteomes" id="UP000016842"/>
    </source>
</evidence>